<proteinExistence type="inferred from homology"/>
<feature type="region of interest" description="Disordered" evidence="5">
    <location>
        <begin position="420"/>
        <end position="439"/>
    </location>
</feature>
<protein>
    <submittedName>
        <fullName evidence="6">Uncharacterized protein</fullName>
    </submittedName>
</protein>
<dbReference type="GO" id="GO:0031080">
    <property type="term" value="C:nuclear pore outer ring"/>
    <property type="evidence" value="ECO:0007669"/>
    <property type="project" value="TreeGrafter"/>
</dbReference>
<name>A0AAW1QNI0_9CHLO</name>
<gene>
    <name evidence="6" type="ORF">WJX74_009105</name>
</gene>
<evidence type="ECO:0000256" key="2">
    <source>
        <dbReference type="ARBA" id="ARBA00005569"/>
    </source>
</evidence>
<evidence type="ECO:0000256" key="5">
    <source>
        <dbReference type="SAM" id="MobiDB-lite"/>
    </source>
</evidence>
<keyword evidence="3" id="KW-0813">Transport</keyword>
<comment type="similarity">
    <text evidence="2">Belongs to the nucleoporin Nup133 family.</text>
</comment>
<dbReference type="GO" id="GO:0006606">
    <property type="term" value="P:protein import into nucleus"/>
    <property type="evidence" value="ECO:0007669"/>
    <property type="project" value="TreeGrafter"/>
</dbReference>
<evidence type="ECO:0000256" key="1">
    <source>
        <dbReference type="ARBA" id="ARBA00004123"/>
    </source>
</evidence>
<evidence type="ECO:0000256" key="4">
    <source>
        <dbReference type="ARBA" id="ARBA00023242"/>
    </source>
</evidence>
<dbReference type="InterPro" id="IPR037624">
    <property type="entry name" value="Nup133-like"/>
</dbReference>
<dbReference type="GO" id="GO:0016973">
    <property type="term" value="P:poly(A)+ mRNA export from nucleus"/>
    <property type="evidence" value="ECO:0007669"/>
    <property type="project" value="TreeGrafter"/>
</dbReference>
<dbReference type="Proteomes" id="UP001438707">
    <property type="component" value="Unassembled WGS sequence"/>
</dbReference>
<reference evidence="6 7" key="1">
    <citation type="journal article" date="2024" name="Nat. Commun.">
        <title>Phylogenomics reveals the evolutionary origins of lichenization in chlorophyte algae.</title>
        <authorList>
            <person name="Puginier C."/>
            <person name="Libourel C."/>
            <person name="Otte J."/>
            <person name="Skaloud P."/>
            <person name="Haon M."/>
            <person name="Grisel S."/>
            <person name="Petersen M."/>
            <person name="Berrin J.G."/>
            <person name="Delaux P.M."/>
            <person name="Dal Grande F."/>
            <person name="Keller J."/>
        </authorList>
    </citation>
    <scope>NUCLEOTIDE SEQUENCE [LARGE SCALE GENOMIC DNA]</scope>
    <source>
        <strain evidence="6 7">SAG 2145</strain>
    </source>
</reference>
<dbReference type="GO" id="GO:0017056">
    <property type="term" value="F:structural constituent of nuclear pore"/>
    <property type="evidence" value="ECO:0007669"/>
    <property type="project" value="InterPro"/>
</dbReference>
<keyword evidence="7" id="KW-1185">Reference proteome</keyword>
<dbReference type="PANTHER" id="PTHR13405">
    <property type="entry name" value="NUCLEAR PORE COMPLEX PROTEIN NUP133"/>
    <property type="match status" value="1"/>
</dbReference>
<dbReference type="Gene3D" id="2.130.10.10">
    <property type="entry name" value="YVTN repeat-like/Quinoprotein amine dehydrogenase"/>
    <property type="match status" value="1"/>
</dbReference>
<dbReference type="AlphaFoldDB" id="A0AAW1QNI0"/>
<evidence type="ECO:0000256" key="3">
    <source>
        <dbReference type="ARBA" id="ARBA00022448"/>
    </source>
</evidence>
<comment type="subcellular location">
    <subcellularLocation>
        <location evidence="1">Nucleus</location>
    </subcellularLocation>
</comment>
<dbReference type="GO" id="GO:0000972">
    <property type="term" value="P:transcription-dependent tethering of RNA polymerase II gene DNA at nuclear periphery"/>
    <property type="evidence" value="ECO:0007669"/>
    <property type="project" value="TreeGrafter"/>
</dbReference>
<comment type="caution">
    <text evidence="6">The sequence shown here is derived from an EMBL/GenBank/DDBJ whole genome shotgun (WGS) entry which is preliminary data.</text>
</comment>
<organism evidence="6 7">
    <name type="scientific">Apatococcus lobatus</name>
    <dbReference type="NCBI Taxonomy" id="904363"/>
    <lineage>
        <taxon>Eukaryota</taxon>
        <taxon>Viridiplantae</taxon>
        <taxon>Chlorophyta</taxon>
        <taxon>core chlorophytes</taxon>
        <taxon>Trebouxiophyceae</taxon>
        <taxon>Chlorellales</taxon>
        <taxon>Chlorellaceae</taxon>
        <taxon>Apatococcus</taxon>
    </lineage>
</organism>
<keyword evidence="4" id="KW-0539">Nucleus</keyword>
<sequence length="1155" mass="123094">MAQLPELIQGSYRSPAAVAEGFRRQGQQAGFSTAGSFCWTTVRSTLKLWRYKEGPLAQISSRHFAESARSVCFVEICEPLETTDLVVILVTYEGLVTLWRSFGHLELDPLVHHLQSPVAAASVCCYGNLSSWQAAVALESSAILLLKPAWQQSAMQTIAIGSLVKGNEGSGVFGRLRAYNPIRWQTGSKPAGAVVALRLFQADALAAEPVLLALTSEHLSLWQVDGAEGPSEIWKLPILTMLQQRMSQANIALHDVRIAPGAPLLAPPQPSSLQTSGPHAFTARTDPTAVLLASQPEQAASAARPSSAGPAVGAHTAILTSLVLQRQGIEVQASSEVSGRAWGCSIEAGVANPQQRLQSAPGIGADSVLLWQRQGPAVLWSLGAGAKDLEGASDCLAAVAPAANAGSWAILTPSQGVQEYGRPAAAPQPESMMSDDEDIGLSPEQPSPAMQTAMLLDSRPGQDAGMSSPPALPDTAFRLLDDACLSSTRGGSGVMPGLLPELQGIGCFHIDGPSNPIALYSTRLVDMLPKHWGGAATGPALSRHLQNKRAAHSRLLGLISQAGISSRLPASALNLTLEAGQLLAAVAAVREAESLAQQTGERREQGAGLLPDLEANAELLGHAIDLAGQSVQQKLGSMAGHRGAWEVFYSCPAASAPEFFNALASLVPSNDGAASGNSLAHRLGQLRTLASIAQTVTDAAGQHKALQLRQLPAATRAGGGWLSGEAVRGCFTSILHAFQELRPLVYQEAPGEVLKLVESQVNVTAQLLSSLAAAMAGAETEGSNALLVPLEQEHRKERQASLQDLFEQAQILHEQGGPHGMQLLQEVERLAAYHDSYPQLWSICDWLGDAAKLHDHMAASARPTILEGYGSVASMADFAFDRLIEEQRGYELLTMPDTFNEALSDWFQQDVPNLQEQSSSSSLARQKAELRPLHQLRLGQFFPAATGFQTLADSHETQCGCATRLTCCSQLASLASVADSLAPAPAPVQEHIQATIASLHLQAAQEEMGLGEELRQAPETLMTAALQGSAAQALLVFKILLAAGAAFSRQHRVDFEAVWRKAVEATDWDNLSRQRKGLSELQLQQRFTSTLLYQAAHACYSAESRMLAKQPGSQWFLEIFPHEKLHQTLREWAVAFPSPNAGDLILQVFQAGIQA</sequence>
<dbReference type="PANTHER" id="PTHR13405:SF11">
    <property type="entry name" value="NUCLEAR PORE COMPLEX PROTEIN NUP133"/>
    <property type="match status" value="1"/>
</dbReference>
<dbReference type="InterPro" id="IPR015943">
    <property type="entry name" value="WD40/YVTN_repeat-like_dom_sf"/>
</dbReference>
<evidence type="ECO:0000313" key="6">
    <source>
        <dbReference type="EMBL" id="KAK9822959.1"/>
    </source>
</evidence>
<accession>A0AAW1QNI0</accession>
<dbReference type="EMBL" id="JALJOS010000029">
    <property type="protein sequence ID" value="KAK9822959.1"/>
    <property type="molecule type" value="Genomic_DNA"/>
</dbReference>
<evidence type="ECO:0000313" key="7">
    <source>
        <dbReference type="Proteomes" id="UP001438707"/>
    </source>
</evidence>